<reference evidence="1 2" key="1">
    <citation type="journal article" date="2011" name="Proc. Natl. Acad. Sci. U.S.A.">
        <title>Comparative genomics of xylose-fermenting fungi for enhanced biofuel production.</title>
        <authorList>
            <person name="Wohlbach D.J."/>
            <person name="Kuo A."/>
            <person name="Sato T.K."/>
            <person name="Potts K.M."/>
            <person name="Salamov A.A."/>
            <person name="LaButti K.M."/>
            <person name="Sun H."/>
            <person name="Clum A."/>
            <person name="Pangilinan J.L."/>
            <person name="Lindquist E.A."/>
            <person name="Lucas S."/>
            <person name="Lapidus A."/>
            <person name="Jin M."/>
            <person name="Gunawan C."/>
            <person name="Balan V."/>
            <person name="Dale B.E."/>
            <person name="Jeffries T.W."/>
            <person name="Zinkel R."/>
            <person name="Barry K.W."/>
            <person name="Grigoriev I.V."/>
            <person name="Gasch A.P."/>
        </authorList>
    </citation>
    <scope>NUCLEOTIDE SEQUENCE [LARGE SCALE GENOMIC DNA]</scope>
    <source>
        <strain evidence="2">NRRL Y-27907 / 11-Y1</strain>
    </source>
</reference>
<sequence length="53" mass="6384">MRRLKPEIKVTSDFKSPFEEIGSLDNNRQLNLEDRLIYVRKVTNHAITKFYCR</sequence>
<dbReference type="InParanoid" id="G3AQF6"/>
<dbReference type="KEGG" id="spaa:SPAPADRAFT_62080"/>
<gene>
    <name evidence="1" type="ORF">SPAPADRAFT_62080</name>
</gene>
<organism evidence="2">
    <name type="scientific">Spathaspora passalidarum (strain NRRL Y-27907 / 11-Y1)</name>
    <dbReference type="NCBI Taxonomy" id="619300"/>
    <lineage>
        <taxon>Eukaryota</taxon>
        <taxon>Fungi</taxon>
        <taxon>Dikarya</taxon>
        <taxon>Ascomycota</taxon>
        <taxon>Saccharomycotina</taxon>
        <taxon>Pichiomycetes</taxon>
        <taxon>Debaryomycetaceae</taxon>
        <taxon>Spathaspora</taxon>
    </lineage>
</organism>
<dbReference type="AlphaFoldDB" id="G3AQF6"/>
<dbReference type="GeneID" id="18874180"/>
<dbReference type="HOGENOM" id="CLU_3070176_0_0_1"/>
<keyword evidence="2" id="KW-1185">Reference proteome</keyword>
<evidence type="ECO:0000313" key="2">
    <source>
        <dbReference type="Proteomes" id="UP000000709"/>
    </source>
</evidence>
<name>G3AQF6_SPAPN</name>
<dbReference type="RefSeq" id="XP_007376281.1">
    <property type="nucleotide sequence ID" value="XM_007376219.1"/>
</dbReference>
<protein>
    <submittedName>
        <fullName evidence="1">Uncharacterized protein</fullName>
    </submittedName>
</protein>
<accession>G3AQF6</accession>
<dbReference type="EMBL" id="GL996503">
    <property type="protein sequence ID" value="EGW31503.1"/>
    <property type="molecule type" value="Genomic_DNA"/>
</dbReference>
<proteinExistence type="predicted"/>
<dbReference type="Proteomes" id="UP000000709">
    <property type="component" value="Unassembled WGS sequence"/>
</dbReference>
<evidence type="ECO:0000313" key="1">
    <source>
        <dbReference type="EMBL" id="EGW31503.1"/>
    </source>
</evidence>